<dbReference type="EMBL" id="MK290739">
    <property type="protein sequence ID" value="AZV02348.1"/>
    <property type="molecule type" value="Genomic_DNA"/>
</dbReference>
<evidence type="ECO:0000313" key="1">
    <source>
        <dbReference type="EMBL" id="AZV02348.1"/>
    </source>
</evidence>
<protein>
    <submittedName>
        <fullName evidence="1">Uncharacterized protein</fullName>
    </submittedName>
</protein>
<keyword evidence="2" id="KW-1185">Reference proteome</keyword>
<proteinExistence type="predicted"/>
<dbReference type="Proteomes" id="UP000434467">
    <property type="component" value="Segment"/>
</dbReference>
<evidence type="ECO:0000313" key="2">
    <source>
        <dbReference type="Proteomes" id="UP000434467"/>
    </source>
</evidence>
<gene>
    <name evidence="1" type="ORF">Q19_15</name>
</gene>
<reference evidence="1" key="1">
    <citation type="submission" date="2018-12" db="EMBL/GenBank/DDBJ databases">
        <authorList>
            <person name="Shneider M.M."/>
            <person name="Kabanova A.P."/>
            <person name="Korzhenkov A.A."/>
            <person name="Toschakov S.V."/>
            <person name="Miroshnikov K.A."/>
        </authorList>
    </citation>
    <scope>NUCLEOTIDE SEQUENCE [LARGE SCALE GENOMIC DNA]</scope>
</reference>
<accession>A0A678ZKA0</accession>
<organism evidence="1 2">
    <name type="scientific">Pectobacterium phage Q19</name>
    <dbReference type="NCBI Taxonomy" id="2500576"/>
    <lineage>
        <taxon>Viruses</taxon>
        <taxon>Duplodnaviria</taxon>
        <taxon>Heunggongvirae</taxon>
        <taxon>Uroviricota</taxon>
        <taxon>Caudoviricetes</taxon>
        <taxon>Autographivirales</taxon>
        <taxon>Autotranscriptaviridae</taxon>
        <taxon>Studiervirinae</taxon>
        <taxon>Maklayavirus</taxon>
        <taxon>Maklayavirus Q19</taxon>
    </lineage>
</organism>
<name>A0A678ZKA0_9CAUD</name>
<sequence>MARKAKVYTTGWGHQYKVKNNVVYHKYDTDADDQWLRSVLTVYEFKEEVAEGHLKEVTE</sequence>